<evidence type="ECO:0000313" key="5">
    <source>
        <dbReference type="Proteomes" id="UP000597989"/>
    </source>
</evidence>
<reference evidence="6" key="3">
    <citation type="journal article" date="2019" name="Int. J. Syst. Evol. Microbiol.">
        <title>The Global Catalogue of Microorganisms (GCM) 10K type strain sequencing project: providing services to taxonomists for standard genome sequencing and annotation.</title>
        <authorList>
            <consortium name="The Broad Institute Genomics Platform"/>
            <consortium name="The Broad Institute Genome Sequencing Center for Infectious Disease"/>
            <person name="Wu L."/>
            <person name="Ma J."/>
        </authorList>
    </citation>
    <scope>NUCLEOTIDE SEQUENCE [LARGE SCALE GENOMIC DNA]</scope>
    <source>
        <strain evidence="6">JCM 10664</strain>
    </source>
</reference>
<dbReference type="PANTHER" id="PTHR30437">
    <property type="entry name" value="TRANSCRIPTION ELONGATION FACTOR GREA"/>
    <property type="match status" value="1"/>
</dbReference>
<dbReference type="AlphaFoldDB" id="A0A917JQ41"/>
<dbReference type="PANTHER" id="PTHR30437:SF4">
    <property type="entry name" value="TRANSCRIPTION ELONGATION FACTOR GREA"/>
    <property type="match status" value="1"/>
</dbReference>
<evidence type="ECO:0000313" key="4">
    <source>
        <dbReference type="EMBL" id="GGI80933.1"/>
    </source>
</evidence>
<gene>
    <name evidence="3" type="ORF">GCM10009545_39500</name>
    <name evidence="4" type="ORF">GCM10011581_17880</name>
</gene>
<keyword evidence="3" id="KW-0251">Elongation factor</keyword>
<dbReference type="InterPro" id="IPR036953">
    <property type="entry name" value="GreA/GreB_C_sf"/>
</dbReference>
<evidence type="ECO:0000259" key="2">
    <source>
        <dbReference type="Pfam" id="PF01272"/>
    </source>
</evidence>
<dbReference type="GO" id="GO:0006354">
    <property type="term" value="P:DNA-templated transcription elongation"/>
    <property type="evidence" value="ECO:0007669"/>
    <property type="project" value="TreeGrafter"/>
</dbReference>
<evidence type="ECO:0000256" key="1">
    <source>
        <dbReference type="SAM" id="MobiDB-lite"/>
    </source>
</evidence>
<dbReference type="InterPro" id="IPR023459">
    <property type="entry name" value="Tscrpt_elong_fac_GreA/B_fam"/>
</dbReference>
<dbReference type="EMBL" id="BAAAHC010000015">
    <property type="protein sequence ID" value="GAA0533056.1"/>
    <property type="molecule type" value="Genomic_DNA"/>
</dbReference>
<dbReference type="EMBL" id="BMMT01000004">
    <property type="protein sequence ID" value="GGI80933.1"/>
    <property type="molecule type" value="Genomic_DNA"/>
</dbReference>
<sequence length="153" mass="16671">MGPSEEARARLEDEIRALRARRRELLDELEQQRDWAGDRGDSSQELQGGDELVAIDDRIAELEWRLAGGTAKTSGLPPGTEVKLRMEHGTVQTWRVVAIPEEIAPGAEDTSLTSDSPLGMALVNSRPGQTVTYSTPNGEAEVEVIEIRLPGIG</sequence>
<dbReference type="RefSeq" id="WP_188986806.1">
    <property type="nucleotide sequence ID" value="NZ_BAAAHC010000015.1"/>
</dbReference>
<reference evidence="3" key="5">
    <citation type="submission" date="2023-12" db="EMBL/GenBank/DDBJ databases">
        <authorList>
            <person name="Sun Q."/>
            <person name="Inoue M."/>
        </authorList>
    </citation>
    <scope>NUCLEOTIDE SEQUENCE</scope>
    <source>
        <strain evidence="3">JCM 10664</strain>
    </source>
</reference>
<protein>
    <submittedName>
        <fullName evidence="3">GreA/GreB family elongation factor</fullName>
    </submittedName>
</protein>
<dbReference type="NCBIfam" id="NF004548">
    <property type="entry name" value="PRK05892.1"/>
    <property type="match status" value="1"/>
</dbReference>
<reference evidence="4 5" key="2">
    <citation type="journal article" date="2014" name="Int. J. Syst. Evol. Microbiol.">
        <title>Complete genome sequence of Corynebacterium casei LMG S-19264T (=DSM 44701T), isolated from a smear-ripened cheese.</title>
        <authorList>
            <consortium name="US DOE Joint Genome Institute (JGI-PGF)"/>
            <person name="Walter F."/>
            <person name="Albersmeier A."/>
            <person name="Kalinowski J."/>
            <person name="Ruckert C."/>
        </authorList>
    </citation>
    <scope>NUCLEOTIDE SEQUENCE [LARGE SCALE GENOMIC DNA]</scope>
    <source>
        <strain evidence="4 5">CGMCC 4.7206</strain>
    </source>
</reference>
<reference evidence="3" key="1">
    <citation type="journal article" date="2014" name="Int. J. Syst. Evol. Microbiol.">
        <title>Complete genome of a new Firmicutes species belonging to the dominant human colonic microbiota ('Ruminococcus bicirculans') reveals two chromosomes and a selective capacity to utilize plant glucans.</title>
        <authorList>
            <consortium name="NISC Comparative Sequencing Program"/>
            <person name="Wegmann U."/>
            <person name="Louis P."/>
            <person name="Goesmann A."/>
            <person name="Henrissat B."/>
            <person name="Duncan S.H."/>
            <person name="Flint H.J."/>
        </authorList>
    </citation>
    <scope>NUCLEOTIDE SEQUENCE</scope>
    <source>
        <strain evidence="3">JCM 10664</strain>
    </source>
</reference>
<evidence type="ECO:0000313" key="3">
    <source>
        <dbReference type="EMBL" id="GAA0533056.1"/>
    </source>
</evidence>
<organism evidence="4 5">
    <name type="scientific">Saccharopolyspora thermophila</name>
    <dbReference type="NCBI Taxonomy" id="89367"/>
    <lineage>
        <taxon>Bacteria</taxon>
        <taxon>Bacillati</taxon>
        <taxon>Actinomycetota</taxon>
        <taxon>Actinomycetes</taxon>
        <taxon>Pseudonocardiales</taxon>
        <taxon>Pseudonocardiaceae</taxon>
        <taxon>Saccharopolyspora</taxon>
    </lineage>
</organism>
<dbReference type="GO" id="GO:0003677">
    <property type="term" value="F:DNA binding"/>
    <property type="evidence" value="ECO:0007669"/>
    <property type="project" value="InterPro"/>
</dbReference>
<dbReference type="PIRSF" id="PIRSF006092">
    <property type="entry name" value="GreA_GreB"/>
    <property type="match status" value="1"/>
</dbReference>
<feature type="region of interest" description="Disordered" evidence="1">
    <location>
        <begin position="30"/>
        <end position="50"/>
    </location>
</feature>
<dbReference type="InterPro" id="IPR001437">
    <property type="entry name" value="Tscrpt_elong_fac_GreA/B_C"/>
</dbReference>
<proteinExistence type="predicted"/>
<name>A0A917JQ41_9PSEU</name>
<dbReference type="GO" id="GO:0032784">
    <property type="term" value="P:regulation of DNA-templated transcription elongation"/>
    <property type="evidence" value="ECO:0007669"/>
    <property type="project" value="InterPro"/>
</dbReference>
<keyword evidence="6" id="KW-1185">Reference proteome</keyword>
<feature type="domain" description="Transcription elongation factor GreA/GreB C-terminal" evidence="2">
    <location>
        <begin position="79"/>
        <end position="148"/>
    </location>
</feature>
<feature type="compositionally biased region" description="Basic and acidic residues" evidence="1">
    <location>
        <begin position="30"/>
        <end position="42"/>
    </location>
</feature>
<dbReference type="Gene3D" id="3.10.50.30">
    <property type="entry name" value="Transcription elongation factor, GreA/GreB, C-terminal domain"/>
    <property type="match status" value="1"/>
</dbReference>
<evidence type="ECO:0000313" key="6">
    <source>
        <dbReference type="Proteomes" id="UP001500220"/>
    </source>
</evidence>
<dbReference type="Proteomes" id="UP000597989">
    <property type="component" value="Unassembled WGS sequence"/>
</dbReference>
<dbReference type="Proteomes" id="UP001500220">
    <property type="component" value="Unassembled WGS sequence"/>
</dbReference>
<reference evidence="4" key="4">
    <citation type="submission" date="2020-09" db="EMBL/GenBank/DDBJ databases">
        <authorList>
            <person name="Sun Q."/>
            <person name="Zhou Y."/>
        </authorList>
    </citation>
    <scope>NUCLEOTIDE SEQUENCE</scope>
    <source>
        <strain evidence="4">CGMCC 4.7206</strain>
    </source>
</reference>
<dbReference type="SUPFAM" id="SSF54534">
    <property type="entry name" value="FKBP-like"/>
    <property type="match status" value="1"/>
</dbReference>
<accession>A0A917JQ41</accession>
<dbReference type="GO" id="GO:0003746">
    <property type="term" value="F:translation elongation factor activity"/>
    <property type="evidence" value="ECO:0007669"/>
    <property type="project" value="UniProtKB-KW"/>
</dbReference>
<keyword evidence="3" id="KW-0648">Protein biosynthesis</keyword>
<comment type="caution">
    <text evidence="4">The sequence shown here is derived from an EMBL/GenBank/DDBJ whole genome shotgun (WGS) entry which is preliminary data.</text>
</comment>
<dbReference type="Pfam" id="PF01272">
    <property type="entry name" value="GreA_GreB"/>
    <property type="match status" value="1"/>
</dbReference>
<dbReference type="GO" id="GO:0070063">
    <property type="term" value="F:RNA polymerase binding"/>
    <property type="evidence" value="ECO:0007669"/>
    <property type="project" value="InterPro"/>
</dbReference>